<keyword evidence="9" id="KW-1185">Reference proteome</keyword>
<dbReference type="PROSITE" id="PS50048">
    <property type="entry name" value="ZN2_CY6_FUNGAL_2"/>
    <property type="match status" value="1"/>
</dbReference>
<evidence type="ECO:0000256" key="5">
    <source>
        <dbReference type="ARBA" id="ARBA00023242"/>
    </source>
</evidence>
<dbReference type="CDD" id="cd00067">
    <property type="entry name" value="GAL4"/>
    <property type="match status" value="1"/>
</dbReference>
<feature type="compositionally biased region" description="Basic and acidic residues" evidence="6">
    <location>
        <begin position="717"/>
        <end position="732"/>
    </location>
</feature>
<evidence type="ECO:0000256" key="6">
    <source>
        <dbReference type="SAM" id="MobiDB-lite"/>
    </source>
</evidence>
<dbReference type="GO" id="GO:0008270">
    <property type="term" value="F:zinc ion binding"/>
    <property type="evidence" value="ECO:0007669"/>
    <property type="project" value="InterPro"/>
</dbReference>
<keyword evidence="1" id="KW-0479">Metal-binding</keyword>
<dbReference type="Pfam" id="PF04082">
    <property type="entry name" value="Fungal_trans"/>
    <property type="match status" value="1"/>
</dbReference>
<name>A0A0D2D417_9EURO</name>
<dbReference type="InterPro" id="IPR036864">
    <property type="entry name" value="Zn2-C6_fun-type_DNA-bd_sf"/>
</dbReference>
<dbReference type="GO" id="GO:0003677">
    <property type="term" value="F:DNA binding"/>
    <property type="evidence" value="ECO:0007669"/>
    <property type="project" value="UniProtKB-KW"/>
</dbReference>
<dbReference type="GO" id="GO:0000981">
    <property type="term" value="F:DNA-binding transcription factor activity, RNA polymerase II-specific"/>
    <property type="evidence" value="ECO:0007669"/>
    <property type="project" value="InterPro"/>
</dbReference>
<dbReference type="GO" id="GO:0006351">
    <property type="term" value="P:DNA-templated transcription"/>
    <property type="evidence" value="ECO:0007669"/>
    <property type="project" value="InterPro"/>
</dbReference>
<dbReference type="PROSITE" id="PS00463">
    <property type="entry name" value="ZN2_CY6_FUNGAL_1"/>
    <property type="match status" value="1"/>
</dbReference>
<keyword evidence="5" id="KW-0539">Nucleus</keyword>
<feature type="compositionally biased region" description="Polar residues" evidence="6">
    <location>
        <begin position="73"/>
        <end position="85"/>
    </location>
</feature>
<dbReference type="AlphaFoldDB" id="A0A0D2D417"/>
<feature type="region of interest" description="Disordered" evidence="6">
    <location>
        <begin position="69"/>
        <end position="110"/>
    </location>
</feature>
<dbReference type="HOGENOM" id="CLU_006329_1_4_1"/>
<dbReference type="SUPFAM" id="SSF57701">
    <property type="entry name" value="Zn2/Cys6 DNA-binding domain"/>
    <property type="match status" value="1"/>
</dbReference>
<evidence type="ECO:0000313" key="8">
    <source>
        <dbReference type="EMBL" id="KIW37050.1"/>
    </source>
</evidence>
<evidence type="ECO:0000259" key="7">
    <source>
        <dbReference type="PROSITE" id="PS50048"/>
    </source>
</evidence>
<evidence type="ECO:0000256" key="3">
    <source>
        <dbReference type="ARBA" id="ARBA00023125"/>
    </source>
</evidence>
<feature type="region of interest" description="Disordered" evidence="6">
    <location>
        <begin position="702"/>
        <end position="739"/>
    </location>
</feature>
<dbReference type="STRING" id="215243.A0A0D2D417"/>
<dbReference type="OrthoDB" id="39175at2759"/>
<sequence>MAGTINKVVESRHDLHKPTIQRRAGKACQDCRGRKVKCDVTLKGVPCTNCRDSHGRCVLVRCRRGRKPPTWYSKATTNESNNQRSRGLPMSPSLGSRYSKPRHESSLPQPCNNTSYGTLSSSNAADVLNSMVGLGDIPPKLKLFLSVKAPVVTPPAAEEYSPELPDYFLPFPDHLEERDLEYLRSKGAFVTPSPHLGNEIIRCYVEYMHPYMPLLDAERLLQMSRSASAMTPVPKYSLLLFQCVMFAAVAFVDEELVKQHGYDSLKCARKDFYLRTRTLYDMDFESDRLTLVQSLLLMSLWCDNPDAHKQSWHWSGIAISLAQMIGLNRDPAALQIPPEQKTLRKRIWWCCFMRDRLISLGMSRPMRIRDGDFDTPFLRVEDFGPNGHAMSPVVSSESCHRSTGSSLTEIFIANLNLCVIVGSVLSAQYSTLREPSKAFLRSDGHTNTGGFAMLLPIPKSKSDECTNEHLVSAADLLDANLAEWLGSLPTSAHLLRQLSTFPRSNSAVEADHSQNLRAAAVDTQPSSIVVQCALVHMSYNTAVSALHRPRCQRPSSNLRVIEAANAISSICARLNERCLARYLPVNAITMLVPSIISNALILKSAMSKNRTPEGANLIDGDVEHTKRALNEVVISLSSLNQAYVGADVVISFVDAFLSSLKLKVVLSPNDNILPQTTGHQRLQVISMDNSSEMSHTAQALLPAATSQSASRPTSKPEQPERSPDTALRRDSTNADMNSYRGINMSEEWATSSTGLHGLSSDSGQDSWFGMSDLSAFHGETPGHDLIADGMSGVFDWSNFNFDWPI</sequence>
<accession>A0A0D2D417</accession>
<dbReference type="GeneID" id="27362753"/>
<dbReference type="Gene3D" id="4.10.240.10">
    <property type="entry name" value="Zn(2)-C6 fungal-type DNA-binding domain"/>
    <property type="match status" value="1"/>
</dbReference>
<proteinExistence type="predicted"/>
<evidence type="ECO:0000256" key="4">
    <source>
        <dbReference type="ARBA" id="ARBA00023163"/>
    </source>
</evidence>
<dbReference type="Proteomes" id="UP000053342">
    <property type="component" value="Unassembled WGS sequence"/>
</dbReference>
<dbReference type="SMART" id="SM00906">
    <property type="entry name" value="Fungal_trans"/>
    <property type="match status" value="1"/>
</dbReference>
<dbReference type="PANTHER" id="PTHR47425">
    <property type="entry name" value="FARB-RELATED"/>
    <property type="match status" value="1"/>
</dbReference>
<evidence type="ECO:0000256" key="1">
    <source>
        <dbReference type="ARBA" id="ARBA00022723"/>
    </source>
</evidence>
<dbReference type="PANTHER" id="PTHR47425:SF2">
    <property type="entry name" value="FARB-RELATED"/>
    <property type="match status" value="1"/>
</dbReference>
<dbReference type="InterPro" id="IPR007219">
    <property type="entry name" value="XnlR_reg_dom"/>
</dbReference>
<evidence type="ECO:0000256" key="2">
    <source>
        <dbReference type="ARBA" id="ARBA00023015"/>
    </source>
</evidence>
<organism evidence="8 9">
    <name type="scientific">Exophiala oligosperma</name>
    <dbReference type="NCBI Taxonomy" id="215243"/>
    <lineage>
        <taxon>Eukaryota</taxon>
        <taxon>Fungi</taxon>
        <taxon>Dikarya</taxon>
        <taxon>Ascomycota</taxon>
        <taxon>Pezizomycotina</taxon>
        <taxon>Eurotiomycetes</taxon>
        <taxon>Chaetothyriomycetidae</taxon>
        <taxon>Chaetothyriales</taxon>
        <taxon>Herpotrichiellaceae</taxon>
        <taxon>Exophiala</taxon>
    </lineage>
</organism>
<feature type="domain" description="Zn(2)-C6 fungal-type" evidence="7">
    <location>
        <begin position="27"/>
        <end position="59"/>
    </location>
</feature>
<dbReference type="RefSeq" id="XP_016257266.1">
    <property type="nucleotide sequence ID" value="XM_016412252.1"/>
</dbReference>
<dbReference type="InterPro" id="IPR052761">
    <property type="entry name" value="Fungal_Detox/Toxin_TFs"/>
</dbReference>
<gene>
    <name evidence="8" type="ORF">PV06_10679</name>
</gene>
<keyword evidence="2" id="KW-0805">Transcription regulation</keyword>
<keyword evidence="3" id="KW-0238">DNA-binding</keyword>
<dbReference type="VEuPathDB" id="FungiDB:PV06_10679"/>
<dbReference type="InterPro" id="IPR001138">
    <property type="entry name" value="Zn2Cys6_DnaBD"/>
</dbReference>
<dbReference type="CDD" id="cd12148">
    <property type="entry name" value="fungal_TF_MHR"/>
    <property type="match status" value="1"/>
</dbReference>
<feature type="compositionally biased region" description="Polar residues" evidence="6">
    <location>
        <begin position="704"/>
        <end position="716"/>
    </location>
</feature>
<keyword evidence="4" id="KW-0804">Transcription</keyword>
<reference evidence="8 9" key="1">
    <citation type="submission" date="2015-01" db="EMBL/GenBank/DDBJ databases">
        <title>The Genome Sequence of Exophiala oligosperma CBS72588.</title>
        <authorList>
            <consortium name="The Broad Institute Genomics Platform"/>
            <person name="Cuomo C."/>
            <person name="de Hoog S."/>
            <person name="Gorbushina A."/>
            <person name="Stielow B."/>
            <person name="Teixiera M."/>
            <person name="Abouelleil A."/>
            <person name="Chapman S.B."/>
            <person name="Priest M."/>
            <person name="Young S.K."/>
            <person name="Wortman J."/>
            <person name="Nusbaum C."/>
            <person name="Birren B."/>
        </authorList>
    </citation>
    <scope>NUCLEOTIDE SEQUENCE [LARGE SCALE GENOMIC DNA]</scope>
    <source>
        <strain evidence="8 9">CBS 72588</strain>
    </source>
</reference>
<protein>
    <recommendedName>
        <fullName evidence="7">Zn(2)-C6 fungal-type domain-containing protein</fullName>
    </recommendedName>
</protein>
<dbReference type="EMBL" id="KN847346">
    <property type="protein sequence ID" value="KIW37050.1"/>
    <property type="molecule type" value="Genomic_DNA"/>
</dbReference>
<evidence type="ECO:0000313" key="9">
    <source>
        <dbReference type="Proteomes" id="UP000053342"/>
    </source>
</evidence>